<evidence type="ECO:0000313" key="8">
    <source>
        <dbReference type="EMBL" id="OEH93149.1"/>
    </source>
</evidence>
<evidence type="ECO:0000256" key="6">
    <source>
        <dbReference type="ARBA" id="ARBA00047561"/>
    </source>
</evidence>
<dbReference type="InterPro" id="IPR006367">
    <property type="entry name" value="Sirohaem_synthase_N"/>
</dbReference>
<dbReference type="Pfam" id="PF14824">
    <property type="entry name" value="Sirohm_synth_M"/>
    <property type="match status" value="1"/>
</dbReference>
<dbReference type="SUPFAM" id="SSF51735">
    <property type="entry name" value="NAD(P)-binding Rossmann-fold domains"/>
    <property type="match status" value="1"/>
</dbReference>
<dbReference type="InterPro" id="IPR028281">
    <property type="entry name" value="Sirohaem_synthase_central"/>
</dbReference>
<dbReference type="AlphaFoldDB" id="A0A1E5LGE5"/>
<evidence type="ECO:0000256" key="3">
    <source>
        <dbReference type="ARBA" id="ARBA00023002"/>
    </source>
</evidence>
<dbReference type="InterPro" id="IPR036291">
    <property type="entry name" value="NAD(P)-bd_dom_sf"/>
</dbReference>
<name>A0A1E5LGE5_9BACI</name>
<dbReference type="EMBL" id="MJEH01000016">
    <property type="protein sequence ID" value="OEH93149.1"/>
    <property type="molecule type" value="Genomic_DNA"/>
</dbReference>
<dbReference type="NCBIfam" id="NF005222">
    <property type="entry name" value="PRK06718.1"/>
    <property type="match status" value="1"/>
</dbReference>
<sequence length="205" mass="23608">MLQLKGKSVVIVGGGKIATRKVGSIMETGASIIVISPTITNELKSLVESNQIVWESKSFESSDVKNAFMIIAATNDVDVNKMVYQSVNEHQLINIVDCPEKSNFIVPATVKRGKLILSVSTSGASPTLSRKIKRELLEQYDEYYEEYLLFLENCRRQIKDEFDNEKDRRFLLKNLVEPVYLQLTREEKNTLRNEKFEQMLRERRK</sequence>
<dbReference type="STRING" id="1305675.BFG57_13305"/>
<keyword evidence="4" id="KW-0520">NAD</keyword>
<keyword evidence="3" id="KW-0560">Oxidoreductase</keyword>
<evidence type="ECO:0000256" key="5">
    <source>
        <dbReference type="ARBA" id="ARBA00023244"/>
    </source>
</evidence>
<evidence type="ECO:0000256" key="2">
    <source>
        <dbReference type="ARBA" id="ARBA00012400"/>
    </source>
</evidence>
<dbReference type="Gene3D" id="3.40.50.720">
    <property type="entry name" value="NAD(P)-binding Rossmann-like Domain"/>
    <property type="match status" value="1"/>
</dbReference>
<dbReference type="NCBIfam" id="TIGR01470">
    <property type="entry name" value="cysG_Nterm"/>
    <property type="match status" value="1"/>
</dbReference>
<evidence type="ECO:0000259" key="7">
    <source>
        <dbReference type="Pfam" id="PF14824"/>
    </source>
</evidence>
<organism evidence="8 9">
    <name type="scientific">Bacillus solimangrovi</name>
    <dbReference type="NCBI Taxonomy" id="1305675"/>
    <lineage>
        <taxon>Bacteria</taxon>
        <taxon>Bacillati</taxon>
        <taxon>Bacillota</taxon>
        <taxon>Bacilli</taxon>
        <taxon>Bacillales</taxon>
        <taxon>Bacillaceae</taxon>
        <taxon>Bacillus</taxon>
    </lineage>
</organism>
<evidence type="ECO:0000313" key="9">
    <source>
        <dbReference type="Proteomes" id="UP000095209"/>
    </source>
</evidence>
<dbReference type="InterPro" id="IPR028161">
    <property type="entry name" value="Met8-like"/>
</dbReference>
<dbReference type="SUPFAM" id="SSF75615">
    <property type="entry name" value="Siroheme synthase middle domains-like"/>
    <property type="match status" value="1"/>
</dbReference>
<dbReference type="GO" id="GO:0019354">
    <property type="term" value="P:siroheme biosynthetic process"/>
    <property type="evidence" value="ECO:0007669"/>
    <property type="project" value="UniProtKB-UniPathway"/>
</dbReference>
<reference evidence="8 9" key="1">
    <citation type="submission" date="2016-08" db="EMBL/GenBank/DDBJ databases">
        <title>Genome of Bacillus solimangrovi GH2-4.</title>
        <authorList>
            <person name="Lim S."/>
            <person name="Kim B.-C."/>
        </authorList>
    </citation>
    <scope>NUCLEOTIDE SEQUENCE [LARGE SCALE GENOMIC DNA]</scope>
    <source>
        <strain evidence="8 9">GH2-4</strain>
    </source>
</reference>
<keyword evidence="5" id="KW-0627">Porphyrin biosynthesis</keyword>
<gene>
    <name evidence="8" type="ORF">BFG57_13305</name>
</gene>
<evidence type="ECO:0000256" key="1">
    <source>
        <dbReference type="ARBA" id="ARBA00005010"/>
    </source>
</evidence>
<dbReference type="Proteomes" id="UP000095209">
    <property type="component" value="Unassembled WGS sequence"/>
</dbReference>
<dbReference type="InterPro" id="IPR042518">
    <property type="entry name" value="SirC_C"/>
</dbReference>
<accession>A0A1E5LGE5</accession>
<keyword evidence="9" id="KW-1185">Reference proteome</keyword>
<evidence type="ECO:0000256" key="4">
    <source>
        <dbReference type="ARBA" id="ARBA00023027"/>
    </source>
</evidence>
<feature type="domain" description="Siroheme synthase central" evidence="7">
    <location>
        <begin position="112"/>
        <end position="137"/>
    </location>
</feature>
<dbReference type="GO" id="GO:0004325">
    <property type="term" value="F:ferrochelatase activity"/>
    <property type="evidence" value="ECO:0007669"/>
    <property type="project" value="InterPro"/>
</dbReference>
<comment type="pathway">
    <text evidence="1">Porphyrin-containing compound metabolism; siroheme biosynthesis; sirohydrochlorin from precorrin-2: step 1/1.</text>
</comment>
<comment type="catalytic activity">
    <reaction evidence="6">
        <text>precorrin-2 + NAD(+) = sirohydrochlorin + NADH + 2 H(+)</text>
        <dbReference type="Rhea" id="RHEA:15613"/>
        <dbReference type="ChEBI" id="CHEBI:15378"/>
        <dbReference type="ChEBI" id="CHEBI:57540"/>
        <dbReference type="ChEBI" id="CHEBI:57945"/>
        <dbReference type="ChEBI" id="CHEBI:58351"/>
        <dbReference type="ChEBI" id="CHEBI:58827"/>
        <dbReference type="EC" id="1.3.1.76"/>
    </reaction>
</comment>
<dbReference type="UniPathway" id="UPA00262">
    <property type="reaction ID" value="UER00222"/>
</dbReference>
<dbReference type="Pfam" id="PF13241">
    <property type="entry name" value="NAD_binding_7"/>
    <property type="match status" value="1"/>
</dbReference>
<proteinExistence type="predicted"/>
<dbReference type="PANTHER" id="PTHR35330">
    <property type="entry name" value="SIROHEME BIOSYNTHESIS PROTEIN MET8"/>
    <property type="match status" value="1"/>
</dbReference>
<dbReference type="GO" id="GO:0043115">
    <property type="term" value="F:precorrin-2 dehydrogenase activity"/>
    <property type="evidence" value="ECO:0007669"/>
    <property type="project" value="UniProtKB-EC"/>
</dbReference>
<protein>
    <recommendedName>
        <fullName evidence="2">precorrin-2 dehydrogenase</fullName>
        <ecNumber evidence="2">1.3.1.76</ecNumber>
    </recommendedName>
</protein>
<dbReference type="PANTHER" id="PTHR35330:SF1">
    <property type="entry name" value="SIROHEME BIOSYNTHESIS PROTEIN MET8"/>
    <property type="match status" value="1"/>
</dbReference>
<comment type="caution">
    <text evidence="8">The sequence shown here is derived from an EMBL/GenBank/DDBJ whole genome shotgun (WGS) entry which is preliminary data.</text>
</comment>
<dbReference type="Gene3D" id="1.10.8.610">
    <property type="entry name" value="SirC, precorrin-2 dehydrogenase, C-terminal helical domain-like"/>
    <property type="match status" value="1"/>
</dbReference>
<dbReference type="EC" id="1.3.1.76" evidence="2"/>